<proteinExistence type="predicted"/>
<name>A0A0E9WBA8_ANGAN</name>
<evidence type="ECO:0000313" key="1">
    <source>
        <dbReference type="EMBL" id="JAH87586.1"/>
    </source>
</evidence>
<dbReference type="AlphaFoldDB" id="A0A0E9WBA8"/>
<reference evidence="1" key="2">
    <citation type="journal article" date="2015" name="Fish Shellfish Immunol.">
        <title>Early steps in the European eel (Anguilla anguilla)-Vibrio vulnificus interaction in the gills: Role of the RtxA13 toxin.</title>
        <authorList>
            <person name="Callol A."/>
            <person name="Pajuelo D."/>
            <person name="Ebbesson L."/>
            <person name="Teles M."/>
            <person name="MacKenzie S."/>
            <person name="Amaro C."/>
        </authorList>
    </citation>
    <scope>NUCLEOTIDE SEQUENCE</scope>
</reference>
<accession>A0A0E9WBA8</accession>
<reference evidence="1" key="1">
    <citation type="submission" date="2014-11" db="EMBL/GenBank/DDBJ databases">
        <authorList>
            <person name="Amaro Gonzalez C."/>
        </authorList>
    </citation>
    <scope>NUCLEOTIDE SEQUENCE</scope>
</reference>
<sequence length="28" mass="3177">MSSSKSFTVPERCPASRVWTLLLCKHVL</sequence>
<organism evidence="1">
    <name type="scientific">Anguilla anguilla</name>
    <name type="common">European freshwater eel</name>
    <name type="synonym">Muraena anguilla</name>
    <dbReference type="NCBI Taxonomy" id="7936"/>
    <lineage>
        <taxon>Eukaryota</taxon>
        <taxon>Metazoa</taxon>
        <taxon>Chordata</taxon>
        <taxon>Craniata</taxon>
        <taxon>Vertebrata</taxon>
        <taxon>Euteleostomi</taxon>
        <taxon>Actinopterygii</taxon>
        <taxon>Neopterygii</taxon>
        <taxon>Teleostei</taxon>
        <taxon>Anguilliformes</taxon>
        <taxon>Anguillidae</taxon>
        <taxon>Anguilla</taxon>
    </lineage>
</organism>
<dbReference type="EMBL" id="GBXM01020991">
    <property type="protein sequence ID" value="JAH87586.1"/>
    <property type="molecule type" value="Transcribed_RNA"/>
</dbReference>
<protein>
    <submittedName>
        <fullName evidence="1">Uncharacterized protein</fullName>
    </submittedName>
</protein>